<comment type="function">
    <text evidence="20">Probable S-adenosyl-L-methionine-dependent methyltransferase that acts as a component of the wybutosine biosynthesis pathway. Wybutosine is a hyper modified guanosine with a tricyclic base found at the 3'-position adjacent to the anticodon of eukaryotic phenylalanine tRNA. May methylate the carboxyl group of leucine residues to form alpha-leucine ester residues.</text>
</comment>
<feature type="transmembrane region" description="Helical" evidence="27">
    <location>
        <begin position="1223"/>
        <end position="1242"/>
    </location>
</feature>
<evidence type="ECO:0000256" key="16">
    <source>
        <dbReference type="ARBA" id="ARBA00022723"/>
    </source>
</evidence>
<dbReference type="InterPro" id="IPR015915">
    <property type="entry name" value="Kelch-typ_b-propeller"/>
</dbReference>
<feature type="transmembrane region" description="Helical" evidence="27">
    <location>
        <begin position="1429"/>
        <end position="1448"/>
    </location>
</feature>
<proteinExistence type="inferred from homology"/>
<dbReference type="Pfam" id="PF13418">
    <property type="entry name" value="Beta-prop_TYW4"/>
    <property type="match status" value="1"/>
</dbReference>
<keyword evidence="15" id="KW-0819">tRNA processing</keyword>
<dbReference type="SUPFAM" id="SSF53335">
    <property type="entry name" value="S-adenosyl-L-methionine-dependent methyltransferases"/>
    <property type="match status" value="1"/>
</dbReference>
<evidence type="ECO:0000256" key="12">
    <source>
        <dbReference type="ARBA" id="ARBA00022603"/>
    </source>
</evidence>
<dbReference type="FunFam" id="3.40.190.10:FF:000187">
    <property type="entry name" value="4-amino-5-hydroxymethyl-2-methylpyrimidine phosphate synthase THI5"/>
    <property type="match status" value="1"/>
</dbReference>
<accession>A0A8H4R8I8</accession>
<evidence type="ECO:0000256" key="4">
    <source>
        <dbReference type="ARBA" id="ARBA00004797"/>
    </source>
</evidence>
<comment type="catalytic activity">
    <reaction evidence="26">
        <text>7-[(3S)-(3-amino-3-methoxycarbonyl)propyl]wyosine(37) in tRNA(Phe) + S-adenosyl-L-methionine + CO2 = wybutosine(37) in tRNA(Phe) + S-adenosyl-L-homocysteine + 2 H(+)</text>
        <dbReference type="Rhea" id="RHEA:37119"/>
        <dbReference type="Rhea" id="RHEA-COMP:11844"/>
        <dbReference type="Rhea" id="RHEA-COMP:11847"/>
        <dbReference type="ChEBI" id="CHEBI:15378"/>
        <dbReference type="ChEBI" id="CHEBI:16526"/>
        <dbReference type="ChEBI" id="CHEBI:57856"/>
        <dbReference type="ChEBI" id="CHEBI:59789"/>
        <dbReference type="ChEBI" id="CHEBI:73544"/>
        <dbReference type="ChEBI" id="CHEBI:74275"/>
        <dbReference type="EC" id="2.3.1.231"/>
    </reaction>
</comment>
<evidence type="ECO:0000256" key="18">
    <source>
        <dbReference type="ARBA" id="ARBA00022977"/>
    </source>
</evidence>
<dbReference type="GO" id="GO:0046872">
    <property type="term" value="F:metal ion binding"/>
    <property type="evidence" value="ECO:0007669"/>
    <property type="project" value="UniProtKB-KW"/>
</dbReference>
<keyword evidence="27" id="KW-0472">Membrane</keyword>
<dbReference type="GO" id="GO:0030488">
    <property type="term" value="P:tRNA methylation"/>
    <property type="evidence" value="ECO:0007669"/>
    <property type="project" value="TreeGrafter"/>
</dbReference>
<dbReference type="UniPathway" id="UPA00375"/>
<dbReference type="InterPro" id="IPR003347">
    <property type="entry name" value="JmjC_dom"/>
</dbReference>
<comment type="pathway">
    <text evidence="4">tRNA modification; wybutosine-tRNA(Phe) biosynthesis.</text>
</comment>
<dbReference type="SUPFAM" id="SSF103473">
    <property type="entry name" value="MFS general substrate transporter"/>
    <property type="match status" value="1"/>
</dbReference>
<dbReference type="Pfam" id="PF07690">
    <property type="entry name" value="MFS_1"/>
    <property type="match status" value="1"/>
</dbReference>
<evidence type="ECO:0000256" key="26">
    <source>
        <dbReference type="ARBA" id="ARBA00049250"/>
    </source>
</evidence>
<dbReference type="EC" id="2.3.1.231" evidence="9"/>
<dbReference type="GO" id="GO:0022857">
    <property type="term" value="F:transmembrane transporter activity"/>
    <property type="evidence" value="ECO:0007669"/>
    <property type="project" value="InterPro"/>
</dbReference>
<evidence type="ECO:0000256" key="20">
    <source>
        <dbReference type="ARBA" id="ARBA00025588"/>
    </source>
</evidence>
<keyword evidence="13" id="KW-0808">Transferase</keyword>
<feature type="transmembrane region" description="Helical" evidence="27">
    <location>
        <begin position="1340"/>
        <end position="1359"/>
    </location>
</feature>
<comment type="catalytic activity">
    <reaction evidence="1">
        <text>7-[(3S)-3-amino-3-carboxypropyl]wyosine(37) in tRNA(Phe) + S-adenosyl-L-methionine = 7-[(3S)-(3-amino-3-methoxycarbonyl)propyl]wyosine(37) in tRNA(Phe) + S-adenosyl-L-homocysteine</text>
        <dbReference type="Rhea" id="RHEA:36903"/>
        <dbReference type="Rhea" id="RHEA-COMP:10379"/>
        <dbReference type="Rhea" id="RHEA-COMP:11844"/>
        <dbReference type="ChEBI" id="CHEBI:57856"/>
        <dbReference type="ChEBI" id="CHEBI:59789"/>
        <dbReference type="ChEBI" id="CHEBI:73543"/>
        <dbReference type="ChEBI" id="CHEBI:74275"/>
        <dbReference type="EC" id="2.1.1.290"/>
    </reaction>
</comment>
<dbReference type="GO" id="GO:0009228">
    <property type="term" value="P:thiamine biosynthetic process"/>
    <property type="evidence" value="ECO:0007669"/>
    <property type="project" value="UniProtKB-KW"/>
</dbReference>
<dbReference type="Pfam" id="PF09084">
    <property type="entry name" value="NMT1"/>
    <property type="match status" value="1"/>
</dbReference>
<dbReference type="InterPro" id="IPR029063">
    <property type="entry name" value="SAM-dependent_MTases_sf"/>
</dbReference>
<evidence type="ECO:0000256" key="22">
    <source>
        <dbReference type="ARBA" id="ARBA00030231"/>
    </source>
</evidence>
<feature type="transmembrane region" description="Helical" evidence="27">
    <location>
        <begin position="1100"/>
        <end position="1122"/>
    </location>
</feature>
<evidence type="ECO:0000256" key="21">
    <source>
        <dbReference type="ARBA" id="ARBA00029750"/>
    </source>
</evidence>
<comment type="similarity">
    <text evidence="7">Belongs to the methyltransferase superfamily. LCMT family.</text>
</comment>
<evidence type="ECO:0000256" key="2">
    <source>
        <dbReference type="ARBA" id="ARBA00003469"/>
    </source>
</evidence>
<dbReference type="FunFam" id="1.20.1250.20:FF:000308">
    <property type="entry name" value="MFS efflux transporter"/>
    <property type="match status" value="1"/>
</dbReference>
<dbReference type="Gene3D" id="6.10.140.1470">
    <property type="match status" value="1"/>
</dbReference>
<dbReference type="GO" id="GO:0031591">
    <property type="term" value="P:wybutosine biosynthetic process"/>
    <property type="evidence" value="ECO:0007669"/>
    <property type="project" value="TreeGrafter"/>
</dbReference>
<evidence type="ECO:0000256" key="11">
    <source>
        <dbReference type="ARBA" id="ARBA00018045"/>
    </source>
</evidence>
<keyword evidence="16" id="KW-0479">Metal-binding</keyword>
<dbReference type="FunFam" id="2.60.120.650:FF:000043">
    <property type="entry name" value="tRNA wybutosine-synthesizing protein 4"/>
    <property type="match status" value="1"/>
</dbReference>
<dbReference type="InterPro" id="IPR041667">
    <property type="entry name" value="Cupin_8"/>
</dbReference>
<feature type="transmembrane region" description="Helical" evidence="27">
    <location>
        <begin position="1274"/>
        <end position="1296"/>
    </location>
</feature>
<dbReference type="Proteomes" id="UP000566819">
    <property type="component" value="Unassembled WGS sequence"/>
</dbReference>
<dbReference type="Gene3D" id="1.20.1250.20">
    <property type="entry name" value="MFS general substrate transporter like domains"/>
    <property type="match status" value="2"/>
</dbReference>
<evidence type="ECO:0000256" key="25">
    <source>
        <dbReference type="ARBA" id="ARBA00048179"/>
    </source>
</evidence>
<dbReference type="PROSITE" id="PS51184">
    <property type="entry name" value="JMJC"/>
    <property type="match status" value="1"/>
</dbReference>
<keyword evidence="12" id="KW-0489">Methyltransferase</keyword>
<feature type="transmembrane region" description="Helical" evidence="27">
    <location>
        <begin position="1399"/>
        <end position="1423"/>
    </location>
</feature>
<dbReference type="SUPFAM" id="SSF117281">
    <property type="entry name" value="Kelch motif"/>
    <property type="match status" value="1"/>
</dbReference>
<dbReference type="GO" id="GO:0008175">
    <property type="term" value="F:tRNA methyltransferase activity"/>
    <property type="evidence" value="ECO:0007669"/>
    <property type="project" value="TreeGrafter"/>
</dbReference>
<dbReference type="SUPFAM" id="SSF53850">
    <property type="entry name" value="Periplasmic binding protein-like II"/>
    <property type="match status" value="1"/>
</dbReference>
<comment type="similarity">
    <text evidence="6">Belongs to the NMT1/THI5 family.</text>
</comment>
<dbReference type="EMBL" id="JAAMPI010001732">
    <property type="protein sequence ID" value="KAF4624219.1"/>
    <property type="molecule type" value="Genomic_DNA"/>
</dbReference>
<dbReference type="InterPro" id="IPR011701">
    <property type="entry name" value="MFS"/>
</dbReference>
<evidence type="ECO:0000256" key="5">
    <source>
        <dbReference type="ARBA" id="ARBA00004948"/>
    </source>
</evidence>
<name>A0A8H4R8I8_9HELO</name>
<dbReference type="Gene3D" id="2.120.10.80">
    <property type="entry name" value="Kelch-type beta propeller"/>
    <property type="match status" value="1"/>
</dbReference>
<feature type="transmembrane region" description="Helical" evidence="27">
    <location>
        <begin position="1365"/>
        <end position="1387"/>
    </location>
</feature>
<dbReference type="Gene3D" id="2.60.120.650">
    <property type="entry name" value="Cupin"/>
    <property type="match status" value="1"/>
</dbReference>
<dbReference type="EC" id="2.1.1.290" evidence="10"/>
<evidence type="ECO:0000256" key="13">
    <source>
        <dbReference type="ARBA" id="ARBA00022679"/>
    </source>
</evidence>
<evidence type="ECO:0000256" key="27">
    <source>
        <dbReference type="SAM" id="Phobius"/>
    </source>
</evidence>
<dbReference type="FunFam" id="1.20.1250.20:FF:000286">
    <property type="entry name" value="MFS efflux transporter"/>
    <property type="match status" value="1"/>
</dbReference>
<evidence type="ECO:0000256" key="15">
    <source>
        <dbReference type="ARBA" id="ARBA00022694"/>
    </source>
</evidence>
<evidence type="ECO:0000256" key="3">
    <source>
        <dbReference type="ARBA" id="ARBA00004141"/>
    </source>
</evidence>
<organism evidence="29 30">
    <name type="scientific">Cudoniella acicularis</name>
    <dbReference type="NCBI Taxonomy" id="354080"/>
    <lineage>
        <taxon>Eukaryota</taxon>
        <taxon>Fungi</taxon>
        <taxon>Dikarya</taxon>
        <taxon>Ascomycota</taxon>
        <taxon>Pezizomycotina</taxon>
        <taxon>Leotiomycetes</taxon>
        <taxon>Helotiales</taxon>
        <taxon>Tricladiaceae</taxon>
        <taxon>Cudoniella</taxon>
    </lineage>
</organism>
<dbReference type="Gene3D" id="3.40.190.10">
    <property type="entry name" value="Periplasmic binding protein-like II"/>
    <property type="match status" value="2"/>
</dbReference>
<evidence type="ECO:0000256" key="17">
    <source>
        <dbReference type="ARBA" id="ARBA00022898"/>
    </source>
</evidence>
<evidence type="ECO:0000313" key="29">
    <source>
        <dbReference type="EMBL" id="KAF4624219.1"/>
    </source>
</evidence>
<comment type="catalytic activity">
    <reaction evidence="25">
        <text>N(6)-(pyridoxal phosphate)-L-lysyl-[4-amino-5-hydroxymethyl-2-methylpyrimidine phosphate synthase] + L-histidyl-[4-amino-5-hydroxymethyl-2-methylpyrimidine phosphate synthase] + 2 Fe(3+) + 4 H2O = L-lysyl-[4-amino-5-hydroxymethyl-2-methylpyrimidine phosphate synthase] + (2S)-2-amino-5-hydroxy-4-oxopentanoyl-[4-amino-5-hydroxymethyl-2-methylpyrimidine phosphate synthase] + 4-amino-2-methyl-5-(phosphooxymethyl)pyrimidine + 3-oxopropanoate + 2 Fe(2+) + 2 H(+)</text>
        <dbReference type="Rhea" id="RHEA:65756"/>
        <dbReference type="Rhea" id="RHEA-COMP:16892"/>
        <dbReference type="Rhea" id="RHEA-COMP:16893"/>
        <dbReference type="Rhea" id="RHEA-COMP:16894"/>
        <dbReference type="Rhea" id="RHEA-COMP:16895"/>
        <dbReference type="ChEBI" id="CHEBI:15377"/>
        <dbReference type="ChEBI" id="CHEBI:15378"/>
        <dbReference type="ChEBI" id="CHEBI:29033"/>
        <dbReference type="ChEBI" id="CHEBI:29034"/>
        <dbReference type="ChEBI" id="CHEBI:29969"/>
        <dbReference type="ChEBI" id="CHEBI:29979"/>
        <dbReference type="ChEBI" id="CHEBI:33190"/>
        <dbReference type="ChEBI" id="CHEBI:58354"/>
        <dbReference type="ChEBI" id="CHEBI:143915"/>
        <dbReference type="ChEBI" id="CHEBI:157692"/>
    </reaction>
    <physiologicalReaction direction="left-to-right" evidence="25">
        <dbReference type="Rhea" id="RHEA:65757"/>
    </physiologicalReaction>
</comment>
<comment type="caution">
    <text evidence="29">The sequence shown here is derived from an EMBL/GenBank/DDBJ whole genome shotgun (WGS) entry which is preliminary data.</text>
</comment>
<feature type="domain" description="JmjC" evidence="28">
    <location>
        <begin position="803"/>
        <end position="965"/>
    </location>
</feature>
<evidence type="ECO:0000256" key="9">
    <source>
        <dbReference type="ARBA" id="ARBA00012155"/>
    </source>
</evidence>
<evidence type="ECO:0000256" key="19">
    <source>
        <dbReference type="ARBA" id="ARBA00023004"/>
    </source>
</evidence>
<keyword evidence="27" id="KW-0812">Transmembrane</keyword>
<comment type="function">
    <text evidence="2">Responsible for the formation of the pyrimidine heterocycle in the thiamine biosynthesis pathway. Catalyzes the formation of hydroxymethylpyrimidine phosphate (HMP-P) from histidine and pyridoxal phosphate (PLP). The protein uses PLP and the active site histidine to form HMP-P, generating an inactive enzyme. The enzyme can only undergo a single turnover, which suggests it is a suicide enzyme.</text>
</comment>
<dbReference type="PANTHER" id="PTHR46529">
    <property type="entry name" value="TRNA WYBUTOSINE-SYNTHESIZING PROTEIN 4"/>
    <property type="match status" value="1"/>
</dbReference>
<evidence type="ECO:0000313" key="30">
    <source>
        <dbReference type="Proteomes" id="UP000566819"/>
    </source>
</evidence>
<keyword evidence="17" id="KW-0663">Pyridoxal phosphate</keyword>
<comment type="subunit">
    <text evidence="8">Homodimer.</text>
</comment>
<feature type="transmembrane region" description="Helical" evidence="27">
    <location>
        <begin position="1190"/>
        <end position="1211"/>
    </location>
</feature>
<dbReference type="Gene3D" id="3.40.50.150">
    <property type="entry name" value="Vaccinia Virus protein VP39"/>
    <property type="match status" value="1"/>
</dbReference>
<sequence length="1980" mass="219182">MAPPNDYAHSSGLLKSSKTQNQDDLIMGTNNSSIVSKRSVERLYLANEQHFFRYFVRKPQRRSPLINRGYWLLSTNAPAFFKESALTGSDPLPWQCFSRYPSSCKNVVFVDVDYPDLMARKRETVDNTPELKTMLPGVDLLPEGDVFLRSDKYLQIGCDLRDINCLSKTLVSALDITNCSVLLVAEVSITYMDASYSNELIKWAGTLPTGKDLLYFCFKPNDVLAQFCLLEQQIPDGVDHPFAKTMIEHFQKLNTPLKAVQQYPTENAQLLRFQELGWASVEVRNLWRLWGSPDFLSPAERQSLDAIEPFDEWEEFALFGLHYFLLVANTGNNTEPSNSQLLDGKSACLKGANHHNISPPSQRIEVAFSANPKGLGHRRFAAGMSLGGADRTRSRFGNLAGMGVKTRTDTYDVFDAVANQETEIQSVSYGTLPHPSRMCHTITELGDVGALLIGGRTSPDNALSDCWLYHKWLDTWERVDDLGWPLYRHQVVNLGHGFALVSTGRIDSRRISNEYLVWSRRWGFVSCELGGHKPQHTYGCVFGASNIQVFTDPSQPRCGILAGGIAEDGLIQQNVWQWELRLFTSKNPVLRFQLLTELQREDELYIARFGASTVNHQGETYVIGGIVSDSILSIADEVCAFGHAESSARLTNCILHMRGCFTLSREIPGKSPTALSQASGPPFETWSYRQTIASPTLSNCFKNITTAIPTLYKVPRNKISSSEDFHKILAAGTPVVLEGSNIGSCVEKWTTSYLKDKVGVDTDVIVHQGSKTHLDFKMKNFTYETKSFGDFLDSIENGGKLYMRSLSSENAKEIPTHLEKDFPSLAADFALPKELDFVLQNLHSSPLRISGPVIMWLHYDVMANVLCQVQGSKRLLLFPPSDVLHLGFEPGASSSSLNVFECLEDASLAATHPHEALLQQGDILFLPSLWLHTAFPTSGMSIAVNLFFRDLQAGYAAGKDLYGNRDIQAYEKGRQDINKVAKSFENFPISLRSFYLQRLAAELHQKSPALNTAYDPQQKPSRVFNNKIDPRLQIARIRSSDLHLVIPKTFASATIAYLACLRLTPGELPLNCYLESQKPPLPEIKSANLKFPKLETYYNVTYTVISLVFLAPFIGYTLAAILNNKIHMRFGQLGVATISPICKIVAFTITCIHPPYPVLPIILVLSGFGSGLEDGGWNAWVGNMENANELLGFLHGAYGLGATVSPLIATAMVTKGNLPWYTFYYLMVGLAALEFVICVLSFRKATGAAYRAANPTTLSSKCDSRTKEALRNPITWVCAIFLLCYVGVEVSLGGWLVTFMLRVRHGGAFQSGLVVTGFWLGLTFGRITLGFVTGKIGEKLAIATYLLICVGLELCFWLIPSFISSAIFAGWLGFFLGPLFPAAVVVATKVLPRRLHVSAIGFAAAFGGGGAAMFPFAVGAIAQTKGVQVLQPIVLALLVVILILWCSLPGGFKKGELEKASAEKDEMDHAGGEDELDLDNASARTHASPFPIPTLRVLMHATPYHAPVYLAQKLGYFADEGIKVALLEPNDPSDVTEIIGSGKIDMGFKAMIHTLAAKARGFPVTSIGSLLDEPFTGVVYLKDSGITTDFRSLKGKKIGYVGEFGKIQIDELTKYYGMKPSDYEAVRCGMNVSKAIIEKSIDAGIGLENVQMVELEEWLADQGRPRSDVQMLRIDELAELGCCCFCSILYITNDTFMAENPEKIQKFMKAVKRATDYVLASPKEAYKTYIDIKPQMASAVNTKIYERSYAYFSKDLKNVQRDWEKVTRYGKRLGVLNEDFSPNYTNEFLEWKLEGDSVDPTGDQKRMLALQQEVAQKGGFQRLDVKIAAGEAVRCLASGVHRCGMDTRDAWVLIGDGTPHTRQDGQVLVVSQQAGWPQFNAHNVPFIRAAAWATEKPPQNLEKGRYSQAGSSGWPPNATWCASSVSAVDVDWIWEKEMPVDACSVIEWRQTLACAQCQCSLLSARKPSALILRARARARA</sequence>
<gene>
    <name evidence="29" type="ORF">G7Y89_g13954</name>
</gene>
<evidence type="ECO:0000256" key="23">
    <source>
        <dbReference type="ARBA" id="ARBA00030847"/>
    </source>
</evidence>
<keyword evidence="14" id="KW-0949">S-adenosyl-L-methionine</keyword>
<keyword evidence="27" id="KW-1133">Transmembrane helix</keyword>
<evidence type="ECO:0000256" key="7">
    <source>
        <dbReference type="ARBA" id="ARBA00010703"/>
    </source>
</evidence>
<evidence type="ECO:0000256" key="1">
    <source>
        <dbReference type="ARBA" id="ARBA00001806"/>
    </source>
</evidence>
<dbReference type="Pfam" id="PF13621">
    <property type="entry name" value="Cupin_8"/>
    <property type="match status" value="1"/>
</dbReference>
<protein>
    <recommendedName>
        <fullName evidence="11">tRNA wybutosine-synthesizing protein 4</fullName>
        <ecNumber evidence="10">2.1.1.290</ecNumber>
        <ecNumber evidence="9">2.3.1.231</ecNumber>
    </recommendedName>
    <alternativeName>
        <fullName evidence="22">Leucine carboxyl methyltransferase 2</fullName>
    </alternativeName>
    <alternativeName>
        <fullName evidence="24">Thiamine pyrimidine synthase</fullName>
    </alternativeName>
    <alternativeName>
        <fullName evidence="23">tRNA(Phe) (7-(3-amino-3-(methoxycarbonyl)propyl)wyosine(37)-N)-methoxycarbonyltransferase</fullName>
    </alternativeName>
    <alternativeName>
        <fullName evidence="21">tRNA(Phe) (7-(3-amino-3-carboxypropyl)wyosine(37)-O)-methyltransferase</fullName>
    </alternativeName>
</protein>
<dbReference type="GO" id="GO:0016020">
    <property type="term" value="C:membrane"/>
    <property type="evidence" value="ECO:0007669"/>
    <property type="project" value="UniProtKB-SubCell"/>
</dbReference>
<feature type="transmembrane region" description="Helical" evidence="27">
    <location>
        <begin position="1308"/>
        <end position="1328"/>
    </location>
</feature>
<evidence type="ECO:0000256" key="10">
    <source>
        <dbReference type="ARBA" id="ARBA00012779"/>
    </source>
</evidence>
<keyword evidence="30" id="KW-1185">Reference proteome</keyword>
<evidence type="ECO:0000256" key="8">
    <source>
        <dbReference type="ARBA" id="ARBA00011738"/>
    </source>
</evidence>
<dbReference type="InterPro" id="IPR036259">
    <property type="entry name" value="MFS_trans_sf"/>
</dbReference>
<comment type="subcellular location">
    <subcellularLocation>
        <location evidence="3">Membrane</location>
        <topology evidence="3">Multi-pass membrane protein</topology>
    </subcellularLocation>
</comment>
<keyword evidence="18" id="KW-0784">Thiamine biosynthesis</keyword>
<dbReference type="InterPro" id="IPR015168">
    <property type="entry name" value="SsuA/THI5"/>
</dbReference>
<dbReference type="SUPFAM" id="SSF51197">
    <property type="entry name" value="Clavaminate synthase-like"/>
    <property type="match status" value="1"/>
</dbReference>
<keyword evidence="19" id="KW-0408">Iron</keyword>
<evidence type="ECO:0000256" key="24">
    <source>
        <dbReference type="ARBA" id="ARBA00033171"/>
    </source>
</evidence>
<dbReference type="OrthoDB" id="47172at2759"/>
<dbReference type="CDD" id="cd13650">
    <property type="entry name" value="PBP2_THI5"/>
    <property type="match status" value="1"/>
</dbReference>
<evidence type="ECO:0000256" key="14">
    <source>
        <dbReference type="ARBA" id="ARBA00022691"/>
    </source>
</evidence>
<reference evidence="29 30" key="1">
    <citation type="submission" date="2020-03" db="EMBL/GenBank/DDBJ databases">
        <title>Draft Genome Sequence of Cudoniella acicularis.</title>
        <authorList>
            <person name="Buettner E."/>
            <person name="Kellner H."/>
        </authorList>
    </citation>
    <scope>NUCLEOTIDE SEQUENCE [LARGE SCALE GENOMIC DNA]</scope>
    <source>
        <strain evidence="29 30">DSM 108380</strain>
    </source>
</reference>
<dbReference type="PANTHER" id="PTHR46529:SF1">
    <property type="entry name" value="TRNA WYBUTOSINE-SYNTHESIZING PROTEIN 4"/>
    <property type="match status" value="1"/>
</dbReference>
<comment type="pathway">
    <text evidence="5">Cofactor biosynthesis; thiamine diphosphate biosynthesis.</text>
</comment>
<evidence type="ECO:0000256" key="6">
    <source>
        <dbReference type="ARBA" id="ARBA00009406"/>
    </source>
</evidence>
<evidence type="ECO:0000259" key="28">
    <source>
        <dbReference type="PROSITE" id="PS51184"/>
    </source>
</evidence>